<feature type="repeat" description="WD" evidence="8">
    <location>
        <begin position="483"/>
        <end position="519"/>
    </location>
</feature>
<dbReference type="InterPro" id="IPR020472">
    <property type="entry name" value="WD40_PAC1"/>
</dbReference>
<evidence type="ECO:0000259" key="9">
    <source>
        <dbReference type="Pfam" id="PF12265"/>
    </source>
</evidence>
<dbReference type="Pfam" id="PF00400">
    <property type="entry name" value="WD40"/>
    <property type="match status" value="5"/>
</dbReference>
<organism evidence="10 11">
    <name type="scientific">Planoprotostelium fungivorum</name>
    <dbReference type="NCBI Taxonomy" id="1890364"/>
    <lineage>
        <taxon>Eukaryota</taxon>
        <taxon>Amoebozoa</taxon>
        <taxon>Evosea</taxon>
        <taxon>Variosea</taxon>
        <taxon>Cavosteliida</taxon>
        <taxon>Cavosteliaceae</taxon>
        <taxon>Planoprotostelium</taxon>
    </lineage>
</organism>
<dbReference type="GO" id="GO:0006325">
    <property type="term" value="P:chromatin organization"/>
    <property type="evidence" value="ECO:0007669"/>
    <property type="project" value="UniProtKB-KW"/>
</dbReference>
<dbReference type="OrthoDB" id="427795at2759"/>
<keyword evidence="3 8" id="KW-0853">WD repeat</keyword>
<dbReference type="PROSITE" id="PS50297">
    <property type="entry name" value="ANK_REP_REGION"/>
    <property type="match status" value="2"/>
</dbReference>
<name>A0A2P6NMU0_9EUKA</name>
<dbReference type="Pfam" id="PF12265">
    <property type="entry name" value="CAF1C_H4-bd"/>
    <property type="match status" value="1"/>
</dbReference>
<protein>
    <submittedName>
        <fullName evidence="10">WD-40 repeat-containing protein</fullName>
    </submittedName>
</protein>
<dbReference type="InterPro" id="IPR036770">
    <property type="entry name" value="Ankyrin_rpt-contain_sf"/>
</dbReference>
<dbReference type="Proteomes" id="UP000241769">
    <property type="component" value="Unassembled WGS sequence"/>
</dbReference>
<keyword evidence="4" id="KW-0677">Repeat</keyword>
<dbReference type="STRING" id="1890364.A0A2P6NMU0"/>
<dbReference type="SMART" id="SM00248">
    <property type="entry name" value="ANK"/>
    <property type="match status" value="3"/>
</dbReference>
<reference evidence="10 11" key="1">
    <citation type="journal article" date="2018" name="Genome Biol. Evol.">
        <title>Multiple Roots of Fruiting Body Formation in Amoebozoa.</title>
        <authorList>
            <person name="Hillmann F."/>
            <person name="Forbes G."/>
            <person name="Novohradska S."/>
            <person name="Ferling I."/>
            <person name="Riege K."/>
            <person name="Groth M."/>
            <person name="Westermann M."/>
            <person name="Marz M."/>
            <person name="Spaller T."/>
            <person name="Winckler T."/>
            <person name="Schaap P."/>
            <person name="Glockner G."/>
        </authorList>
    </citation>
    <scope>NUCLEOTIDE SEQUENCE [LARGE SCALE GENOMIC DNA]</scope>
    <source>
        <strain evidence="10 11">Jena</strain>
    </source>
</reference>
<dbReference type="SMART" id="SM00320">
    <property type="entry name" value="WD40"/>
    <property type="match status" value="6"/>
</dbReference>
<dbReference type="PROSITE" id="PS50294">
    <property type="entry name" value="WD_REPEATS_REGION"/>
    <property type="match status" value="3"/>
</dbReference>
<evidence type="ECO:0000256" key="8">
    <source>
        <dbReference type="PROSITE-ProRule" id="PRU00221"/>
    </source>
</evidence>
<feature type="repeat" description="WD" evidence="8">
    <location>
        <begin position="527"/>
        <end position="562"/>
    </location>
</feature>
<dbReference type="InParanoid" id="A0A2P6NMU0"/>
<evidence type="ECO:0000313" key="11">
    <source>
        <dbReference type="Proteomes" id="UP000241769"/>
    </source>
</evidence>
<dbReference type="FunCoup" id="A0A2P6NMU0">
    <property type="interactions" value="1211"/>
</dbReference>
<dbReference type="FunFam" id="2.130.10.10:FF:000512">
    <property type="entry name" value="WD-40 repeat-containing protein MSI1"/>
    <property type="match status" value="1"/>
</dbReference>
<evidence type="ECO:0000256" key="5">
    <source>
        <dbReference type="ARBA" id="ARBA00022853"/>
    </source>
</evidence>
<comment type="subcellular location">
    <subcellularLocation>
        <location evidence="1">Nucleus</location>
    </subcellularLocation>
</comment>
<keyword evidence="6" id="KW-0539">Nucleus</keyword>
<dbReference type="InterPro" id="IPR002110">
    <property type="entry name" value="Ankyrin_rpt"/>
</dbReference>
<dbReference type="Pfam" id="PF13857">
    <property type="entry name" value="Ank_5"/>
    <property type="match status" value="1"/>
</dbReference>
<dbReference type="EMBL" id="MDYQ01000047">
    <property type="protein sequence ID" value="PRP85285.1"/>
    <property type="molecule type" value="Genomic_DNA"/>
</dbReference>
<evidence type="ECO:0000256" key="4">
    <source>
        <dbReference type="ARBA" id="ARBA00022737"/>
    </source>
</evidence>
<proteinExistence type="inferred from homology"/>
<keyword evidence="7" id="KW-0040">ANK repeat</keyword>
<comment type="similarity">
    <text evidence="2">Belongs to the WD repeat RBAP46/RBAP48/MSI1 family.</text>
</comment>
<sequence>MSYQYDQDYLDTVAFLISRCNVDDPVAVTEAFQRTGLPIDCYDEYGRTPLHVAASKGCLEVVRLLLSRGADTTAEDHAGNTPLHIATISGRSLVVQELLQNMQRNNRGTDVMNDSNGQTPLDWTLSRLQRARATVGIDRFSSQIRNELKEIIYMLLQHQVNCGLTDSVSAERTWKSIEGKLNEGGAKDMDDIESILRGLSLVDGFIFPRFFIFASLEITDLFNMMEVGEVDEKAINEEYKIWKKNSPFLYDLAITHALEWPSLTVQWLPDKRYTANKEALIQRMILGTHTSDDEQNMLIIAEIKLPIEDAAIDSRKYEELKGETGGFGAGGDRVEVIHRIPHAGEVNRARYMPQNSGLIATKTVTSDVYVFDITKHPSTPSDSEKCNPELRLTGHKKEGYGLAWNPKKEGYLLSGSDDTLVCLWDINSTAGKEGNSLPCISTFSAHENVVEDVAWNSHHEHIFGTVGDDRQLIIRQPNYTHKIAAHKLEVNCLSFNPFSEFLLATGSCDKVVSLWDMRNLTGNIHSLQGHMDDVFQVQWSPSNETVIASSGSDRRIRIWDLSKIGAEQSEEDSEDGPPELLFIHGGHTNKISDFSWNAHEPWLVASVAEDNILQIWQMAENIYNDEGEDVQDNDLE</sequence>
<dbReference type="SUPFAM" id="SSF48403">
    <property type="entry name" value="Ankyrin repeat"/>
    <property type="match status" value="1"/>
</dbReference>
<evidence type="ECO:0000256" key="3">
    <source>
        <dbReference type="ARBA" id="ARBA00022574"/>
    </source>
</evidence>
<dbReference type="SUPFAM" id="SSF50978">
    <property type="entry name" value="WD40 repeat-like"/>
    <property type="match status" value="1"/>
</dbReference>
<dbReference type="InterPro" id="IPR022052">
    <property type="entry name" value="Histone-bd_RBBP4-like_N"/>
</dbReference>
<feature type="domain" description="Histone-binding protein RBBP4-like N-terminal" evidence="9">
    <location>
        <begin position="237"/>
        <end position="306"/>
    </location>
</feature>
<accession>A0A2P6NMU0</accession>
<evidence type="ECO:0000256" key="2">
    <source>
        <dbReference type="ARBA" id="ARBA00009341"/>
    </source>
</evidence>
<dbReference type="Gene3D" id="1.25.40.20">
    <property type="entry name" value="Ankyrin repeat-containing domain"/>
    <property type="match status" value="1"/>
</dbReference>
<dbReference type="InterPro" id="IPR019775">
    <property type="entry name" value="WD40_repeat_CS"/>
</dbReference>
<dbReference type="AlphaFoldDB" id="A0A2P6NMU0"/>
<dbReference type="PRINTS" id="PR00320">
    <property type="entry name" value="GPROTEINBRPT"/>
</dbReference>
<dbReference type="InterPro" id="IPR001680">
    <property type="entry name" value="WD40_rpt"/>
</dbReference>
<evidence type="ECO:0000256" key="6">
    <source>
        <dbReference type="ARBA" id="ARBA00023242"/>
    </source>
</evidence>
<gene>
    <name evidence="10" type="ORF">PROFUN_06887</name>
</gene>
<feature type="repeat" description="ANK" evidence="7">
    <location>
        <begin position="78"/>
        <end position="101"/>
    </location>
</feature>
<keyword evidence="5" id="KW-0156">Chromatin regulator</keyword>
<dbReference type="InterPro" id="IPR015943">
    <property type="entry name" value="WD40/YVTN_repeat-like_dom_sf"/>
</dbReference>
<dbReference type="Gene3D" id="2.130.10.10">
    <property type="entry name" value="YVTN repeat-like/Quinoprotein amine dehydrogenase"/>
    <property type="match status" value="1"/>
</dbReference>
<evidence type="ECO:0000313" key="10">
    <source>
        <dbReference type="EMBL" id="PRP85285.1"/>
    </source>
</evidence>
<dbReference type="GO" id="GO:0005634">
    <property type="term" value="C:nucleus"/>
    <property type="evidence" value="ECO:0007669"/>
    <property type="project" value="UniProtKB-SubCell"/>
</dbReference>
<evidence type="ECO:0000256" key="1">
    <source>
        <dbReference type="ARBA" id="ARBA00004123"/>
    </source>
</evidence>
<dbReference type="InterPro" id="IPR036322">
    <property type="entry name" value="WD40_repeat_dom_sf"/>
</dbReference>
<dbReference type="PROSITE" id="PS50082">
    <property type="entry name" value="WD_REPEATS_2"/>
    <property type="match status" value="4"/>
</dbReference>
<feature type="repeat" description="WD" evidence="8">
    <location>
        <begin position="584"/>
        <end position="618"/>
    </location>
</feature>
<dbReference type="PROSITE" id="PS50088">
    <property type="entry name" value="ANK_REPEAT"/>
    <property type="match status" value="2"/>
</dbReference>
<dbReference type="PANTHER" id="PTHR22850">
    <property type="entry name" value="WD40 REPEAT FAMILY"/>
    <property type="match status" value="1"/>
</dbReference>
<feature type="repeat" description="WD" evidence="8">
    <location>
        <begin position="392"/>
        <end position="428"/>
    </location>
</feature>
<dbReference type="PROSITE" id="PS00678">
    <property type="entry name" value="WD_REPEATS_1"/>
    <property type="match status" value="3"/>
</dbReference>
<feature type="repeat" description="ANK" evidence="7">
    <location>
        <begin position="45"/>
        <end position="77"/>
    </location>
</feature>
<dbReference type="InterPro" id="IPR050459">
    <property type="entry name" value="WD_repeat_RBAP46/RBAP48/MSI1"/>
</dbReference>
<comment type="caution">
    <text evidence="10">The sequence shown here is derived from an EMBL/GenBank/DDBJ whole genome shotgun (WGS) entry which is preliminary data.</text>
</comment>
<evidence type="ECO:0000256" key="7">
    <source>
        <dbReference type="PROSITE-ProRule" id="PRU00023"/>
    </source>
</evidence>
<keyword evidence="11" id="KW-1185">Reference proteome</keyword>